<dbReference type="GO" id="GO:0004722">
    <property type="term" value="F:protein serine/threonine phosphatase activity"/>
    <property type="evidence" value="ECO:0007669"/>
    <property type="project" value="InterPro"/>
</dbReference>
<dbReference type="Proteomes" id="UP000586827">
    <property type="component" value="Unassembled WGS sequence"/>
</dbReference>
<dbReference type="SUPFAM" id="SSF81606">
    <property type="entry name" value="PP2C-like"/>
    <property type="match status" value="1"/>
</dbReference>
<feature type="domain" description="PPM-type phosphatase" evidence="1">
    <location>
        <begin position="6"/>
        <end position="234"/>
    </location>
</feature>
<sequence length="241" mass="24803">MGFTLRSAARSHRGLIRGNNEDSMFAGARLLALADGMGGHTGGEVASAMMIAALAPLDDAPIADPRTALAAALAAGNAAIAEKVSTAPDLAGMGTTLTALLFSGNRFGLAHVGDSRAYLLRDGTLSRLTRDDTFVQSLVDAGYITAERATTHPRRSLIMQALTGAEVAPTLTVRDTSFGDRYLLCSDGLSDVVDDDTLAATLSEHGIDACADRLIELALAAGGPDNITVVVAELIAATPPQ</sequence>
<dbReference type="PANTHER" id="PTHR47992">
    <property type="entry name" value="PROTEIN PHOSPHATASE"/>
    <property type="match status" value="1"/>
</dbReference>
<gene>
    <name evidence="2" type="ORF">HLB23_11870</name>
</gene>
<evidence type="ECO:0000313" key="2">
    <source>
        <dbReference type="EMBL" id="NNH70550.1"/>
    </source>
</evidence>
<dbReference type="CDD" id="cd00143">
    <property type="entry name" value="PP2Cc"/>
    <property type="match status" value="1"/>
</dbReference>
<keyword evidence="3" id="KW-1185">Reference proteome</keyword>
<dbReference type="SMART" id="SM00331">
    <property type="entry name" value="PP2C_SIG"/>
    <property type="match status" value="1"/>
</dbReference>
<dbReference type="InterPro" id="IPR001932">
    <property type="entry name" value="PPM-type_phosphatase-like_dom"/>
</dbReference>
<dbReference type="SMART" id="SM00332">
    <property type="entry name" value="PP2Cc"/>
    <property type="match status" value="1"/>
</dbReference>
<comment type="caution">
    <text evidence="2">The sequence shown here is derived from an EMBL/GenBank/DDBJ whole genome shotgun (WGS) entry which is preliminary data.</text>
</comment>
<dbReference type="InterPro" id="IPR036457">
    <property type="entry name" value="PPM-type-like_dom_sf"/>
</dbReference>
<protein>
    <submittedName>
        <fullName evidence="2">Serine/threonine-protein phosphatase</fullName>
    </submittedName>
</protein>
<dbReference type="Gene3D" id="3.60.40.10">
    <property type="entry name" value="PPM-type phosphatase domain"/>
    <property type="match status" value="1"/>
</dbReference>
<dbReference type="PROSITE" id="PS51746">
    <property type="entry name" value="PPM_2"/>
    <property type="match status" value="1"/>
</dbReference>
<dbReference type="AlphaFoldDB" id="A0A849C291"/>
<reference evidence="2 3" key="1">
    <citation type="submission" date="2020-05" db="EMBL/GenBank/DDBJ databases">
        <title>MicrobeNet Type strains.</title>
        <authorList>
            <person name="Nicholson A.C."/>
        </authorList>
    </citation>
    <scope>NUCLEOTIDE SEQUENCE [LARGE SCALE GENOMIC DNA]</scope>
    <source>
        <strain evidence="2 3">JCM 3224</strain>
    </source>
</reference>
<dbReference type="EMBL" id="JABELX010000004">
    <property type="protein sequence ID" value="NNH70550.1"/>
    <property type="molecule type" value="Genomic_DNA"/>
</dbReference>
<dbReference type="Pfam" id="PF13672">
    <property type="entry name" value="PP2C_2"/>
    <property type="match status" value="1"/>
</dbReference>
<evidence type="ECO:0000313" key="3">
    <source>
        <dbReference type="Proteomes" id="UP000586827"/>
    </source>
</evidence>
<organism evidence="2 3">
    <name type="scientific">Nocardia uniformis</name>
    <dbReference type="NCBI Taxonomy" id="53432"/>
    <lineage>
        <taxon>Bacteria</taxon>
        <taxon>Bacillati</taxon>
        <taxon>Actinomycetota</taxon>
        <taxon>Actinomycetes</taxon>
        <taxon>Mycobacteriales</taxon>
        <taxon>Nocardiaceae</taxon>
        <taxon>Nocardia</taxon>
    </lineage>
</organism>
<evidence type="ECO:0000259" key="1">
    <source>
        <dbReference type="PROSITE" id="PS51746"/>
    </source>
</evidence>
<proteinExistence type="predicted"/>
<dbReference type="InterPro" id="IPR015655">
    <property type="entry name" value="PP2C"/>
</dbReference>
<accession>A0A849C291</accession>
<name>A0A849C291_9NOCA</name>